<dbReference type="SUPFAM" id="SSF82657">
    <property type="entry name" value="BolA-like"/>
    <property type="match status" value="1"/>
</dbReference>
<dbReference type="EMBL" id="FQWD01000002">
    <property type="protein sequence ID" value="SHG20353.1"/>
    <property type="molecule type" value="Genomic_DNA"/>
</dbReference>
<dbReference type="Gene3D" id="3.30.300.90">
    <property type="entry name" value="BolA-like"/>
    <property type="match status" value="1"/>
</dbReference>
<organism evidence="3 4">
    <name type="scientific">Marisediminitalea aggregata</name>
    <dbReference type="NCBI Taxonomy" id="634436"/>
    <lineage>
        <taxon>Bacteria</taxon>
        <taxon>Pseudomonadati</taxon>
        <taxon>Pseudomonadota</taxon>
        <taxon>Gammaproteobacteria</taxon>
        <taxon>Alteromonadales</taxon>
        <taxon>Alteromonadaceae</taxon>
        <taxon>Marisediminitalea</taxon>
    </lineage>
</organism>
<gene>
    <name evidence="3" type="ORF">SAMN05216361_1658</name>
</gene>
<dbReference type="AlphaFoldDB" id="A0A1M5HWR8"/>
<dbReference type="Pfam" id="PF01722">
    <property type="entry name" value="BolA"/>
    <property type="match status" value="1"/>
</dbReference>
<sequence>MQVYEFIESQLSEHLKPTFLEIVDESHQHNVAPGAQSHFKVTVVTDAFIGQRLIGRHRQVNGLLADALAGPVHALALHTYTPEEWTARGEQAFASPACRGGSKAG</sequence>
<dbReference type="InterPro" id="IPR002634">
    <property type="entry name" value="BolA"/>
</dbReference>
<keyword evidence="4" id="KW-1185">Reference proteome</keyword>
<dbReference type="InterPro" id="IPR050961">
    <property type="entry name" value="BolA/IbaG_stress_morph_reg"/>
</dbReference>
<dbReference type="PANTHER" id="PTHR46229">
    <property type="entry name" value="BOLA TRANSCRIPTION REGULATOR"/>
    <property type="match status" value="1"/>
</dbReference>
<comment type="similarity">
    <text evidence="1 2">Belongs to the BolA/IbaG family.</text>
</comment>
<reference evidence="4" key="1">
    <citation type="submission" date="2016-11" db="EMBL/GenBank/DDBJ databases">
        <authorList>
            <person name="Varghese N."/>
            <person name="Submissions S."/>
        </authorList>
    </citation>
    <scope>NUCLEOTIDE SEQUENCE [LARGE SCALE GENOMIC DNA]</scope>
    <source>
        <strain evidence="4">CGMCC 1.8995</strain>
    </source>
</reference>
<dbReference type="OrthoDB" id="9801469at2"/>
<dbReference type="GO" id="GO:0005829">
    <property type="term" value="C:cytosol"/>
    <property type="evidence" value="ECO:0007669"/>
    <property type="project" value="TreeGrafter"/>
</dbReference>
<proteinExistence type="inferred from homology"/>
<dbReference type="STRING" id="634436.SAMN05216361_1658"/>
<dbReference type="GO" id="GO:0006351">
    <property type="term" value="P:DNA-templated transcription"/>
    <property type="evidence" value="ECO:0007669"/>
    <property type="project" value="TreeGrafter"/>
</dbReference>
<evidence type="ECO:0000313" key="4">
    <source>
        <dbReference type="Proteomes" id="UP000184520"/>
    </source>
</evidence>
<dbReference type="PIRSF" id="PIRSF003113">
    <property type="entry name" value="BolA"/>
    <property type="match status" value="1"/>
</dbReference>
<evidence type="ECO:0000256" key="2">
    <source>
        <dbReference type="RuleBase" id="RU003860"/>
    </source>
</evidence>
<evidence type="ECO:0000256" key="1">
    <source>
        <dbReference type="ARBA" id="ARBA00005578"/>
    </source>
</evidence>
<name>A0A1M5HWR8_9ALTE</name>
<dbReference type="PANTHER" id="PTHR46229:SF2">
    <property type="entry name" value="BOLA-LIKE PROTEIN 1"/>
    <property type="match status" value="1"/>
</dbReference>
<dbReference type="RefSeq" id="WP_073320599.1">
    <property type="nucleotide sequence ID" value="NZ_FQWD01000002.1"/>
</dbReference>
<accession>A0A1M5HWR8</accession>
<dbReference type="Proteomes" id="UP000184520">
    <property type="component" value="Unassembled WGS sequence"/>
</dbReference>
<evidence type="ECO:0000313" key="3">
    <source>
        <dbReference type="EMBL" id="SHG20353.1"/>
    </source>
</evidence>
<protein>
    <submittedName>
        <fullName evidence="3">BolA protein</fullName>
    </submittedName>
</protein>
<dbReference type="InterPro" id="IPR036065">
    <property type="entry name" value="BolA-like_sf"/>
</dbReference>